<dbReference type="EMBL" id="CAWYQH010000106">
    <property type="protein sequence ID" value="CAK8687730.1"/>
    <property type="molecule type" value="Genomic_DNA"/>
</dbReference>
<evidence type="ECO:0000256" key="6">
    <source>
        <dbReference type="ARBA" id="ARBA00023212"/>
    </source>
</evidence>
<organism evidence="9 10">
    <name type="scientific">Clavelina lepadiformis</name>
    <name type="common">Light-bulb sea squirt</name>
    <name type="synonym">Ascidia lepadiformis</name>
    <dbReference type="NCBI Taxonomy" id="159417"/>
    <lineage>
        <taxon>Eukaryota</taxon>
        <taxon>Metazoa</taxon>
        <taxon>Chordata</taxon>
        <taxon>Tunicata</taxon>
        <taxon>Ascidiacea</taxon>
        <taxon>Aplousobranchia</taxon>
        <taxon>Clavelinidae</taxon>
        <taxon>Clavelina</taxon>
    </lineage>
</organism>
<reference evidence="9 10" key="1">
    <citation type="submission" date="2024-02" db="EMBL/GenBank/DDBJ databases">
        <authorList>
            <person name="Daric V."/>
            <person name="Darras S."/>
        </authorList>
    </citation>
    <scope>NUCLEOTIDE SEQUENCE [LARGE SCALE GENOMIC DNA]</scope>
</reference>
<dbReference type="InterPro" id="IPR015943">
    <property type="entry name" value="WD40/YVTN_repeat-like_dom_sf"/>
</dbReference>
<evidence type="ECO:0000256" key="7">
    <source>
        <dbReference type="PROSITE-ProRule" id="PRU00221"/>
    </source>
</evidence>
<evidence type="ECO:0000313" key="9">
    <source>
        <dbReference type="EMBL" id="CAK8687730.1"/>
    </source>
</evidence>
<feature type="region of interest" description="Disordered" evidence="8">
    <location>
        <begin position="1"/>
        <end position="111"/>
    </location>
</feature>
<feature type="compositionally biased region" description="Polar residues" evidence="8">
    <location>
        <begin position="102"/>
        <end position="111"/>
    </location>
</feature>
<evidence type="ECO:0000256" key="3">
    <source>
        <dbReference type="ARBA" id="ARBA00022490"/>
    </source>
</evidence>
<evidence type="ECO:0000313" key="10">
    <source>
        <dbReference type="Proteomes" id="UP001642483"/>
    </source>
</evidence>
<feature type="region of interest" description="Disordered" evidence="8">
    <location>
        <begin position="126"/>
        <end position="150"/>
    </location>
</feature>
<evidence type="ECO:0000256" key="4">
    <source>
        <dbReference type="ARBA" id="ARBA00022574"/>
    </source>
</evidence>
<feature type="compositionally biased region" description="Basic and acidic residues" evidence="8">
    <location>
        <begin position="47"/>
        <end position="57"/>
    </location>
</feature>
<keyword evidence="5" id="KW-0677">Repeat</keyword>
<feature type="repeat" description="WD" evidence="7">
    <location>
        <begin position="431"/>
        <end position="478"/>
    </location>
</feature>
<dbReference type="InterPro" id="IPR025956">
    <property type="entry name" value="DYNC1I1/DYNC1I2"/>
</dbReference>
<protein>
    <recommendedName>
        <fullName evidence="11">Cytoplasmic dynein 1 intermediate chain 2</fullName>
    </recommendedName>
</protein>
<comment type="similarity">
    <text evidence="2">Belongs to the dynein intermediate chain family.</text>
</comment>
<comment type="subcellular location">
    <subcellularLocation>
        <location evidence="1">Cytoplasm</location>
        <location evidence="1">Cytoskeleton</location>
    </subcellularLocation>
</comment>
<feature type="compositionally biased region" description="Basic and acidic residues" evidence="8">
    <location>
        <begin position="1"/>
        <end position="13"/>
    </location>
</feature>
<proteinExistence type="inferred from homology"/>
<keyword evidence="10" id="KW-1185">Reference proteome</keyword>
<keyword evidence="3" id="KW-0963">Cytoplasm</keyword>
<dbReference type="SMART" id="SM00320">
    <property type="entry name" value="WD40"/>
    <property type="match status" value="6"/>
</dbReference>
<feature type="compositionally biased region" description="Basic and acidic residues" evidence="8">
    <location>
        <begin position="22"/>
        <end position="38"/>
    </location>
</feature>
<keyword evidence="4 7" id="KW-0853">WD repeat</keyword>
<comment type="caution">
    <text evidence="9">The sequence shown here is derived from an EMBL/GenBank/DDBJ whole genome shotgun (WGS) entry which is preliminary data.</text>
</comment>
<accession>A0ABP0G7Y9</accession>
<dbReference type="InterPro" id="IPR001680">
    <property type="entry name" value="WD40_rpt"/>
</dbReference>
<evidence type="ECO:0000256" key="2">
    <source>
        <dbReference type="ARBA" id="ARBA00011059"/>
    </source>
</evidence>
<dbReference type="Proteomes" id="UP001642483">
    <property type="component" value="Unassembled WGS sequence"/>
</dbReference>
<dbReference type="PROSITE" id="PS50082">
    <property type="entry name" value="WD_REPEATS_2"/>
    <property type="match status" value="1"/>
</dbReference>
<evidence type="ECO:0008006" key="11">
    <source>
        <dbReference type="Google" id="ProtNLM"/>
    </source>
</evidence>
<dbReference type="InterPro" id="IPR050687">
    <property type="entry name" value="Dynein_IC"/>
</dbReference>
<gene>
    <name evidence="9" type="ORF">CVLEPA_LOCUS19798</name>
</gene>
<dbReference type="InterPro" id="IPR036322">
    <property type="entry name" value="WD40_repeat_dom_sf"/>
</dbReference>
<name>A0ABP0G7Y9_CLALP</name>
<sequence>MSDKMDRKAELERKKARLAQIRAEKQSKASRKEEEKKVTVSVSSSLDQKRKETEDLLRTVGIDYSTTVVPSPPSPKKVNTTARDVPAEPSPFRPRQPHAPQLGQSKITLTSIPPREVVTYAKETQTTVEENNQHASDDEEEVVKDSEKDVVVPEDLPEEEEEMEQEVREFSESEKQMIESSEGYHSFLMRSTKFIERALAHQIDLFTEYSTHGDEESEVERGMKLGINRIFSDERWSRHRMVTALDWSTHHPELCVASYANNDEAPYEPEGVVLVWNSKYKTTTPEYTFQCQSSVTTACFAKFHPNLVVGGTYSGQIVLWDNRINKRTAQRSKLSTAAHTHPVFCMDVVGTQNAHNLMSISTDGKMCSWSLDMLGQPLEAMELQHKQSKSVAVMCMSFQQNNVNNFAIGAEDGSVYSACRHGSKQGINELYEGHMGPVSGIDFHRCPGQLDFSHLLLTSSFDWTIKLWSLKDGNHSCLHSFEDRNDCVYDVSWSPTHPAMFASGDCAGKVDLWNFNIDTEVPVVSTVVDSAPAINKLAWNSTGSQIAVGDSLGRVHLCDIGEQLSSPRQDEWTQFVRSLAEIRNLHQEEEEARMVARQL</sequence>
<dbReference type="Pfam" id="PF11540">
    <property type="entry name" value="Dynein_IC2"/>
    <property type="match status" value="1"/>
</dbReference>
<dbReference type="PANTHER" id="PTHR12442">
    <property type="entry name" value="DYNEIN INTERMEDIATE CHAIN"/>
    <property type="match status" value="1"/>
</dbReference>
<dbReference type="Pfam" id="PF00400">
    <property type="entry name" value="WD40"/>
    <property type="match status" value="2"/>
</dbReference>
<evidence type="ECO:0000256" key="1">
    <source>
        <dbReference type="ARBA" id="ARBA00004245"/>
    </source>
</evidence>
<evidence type="ECO:0000256" key="8">
    <source>
        <dbReference type="SAM" id="MobiDB-lite"/>
    </source>
</evidence>
<dbReference type="Gene3D" id="2.130.10.10">
    <property type="entry name" value="YVTN repeat-like/Quinoprotein amine dehydrogenase"/>
    <property type="match status" value="2"/>
</dbReference>
<keyword evidence="6" id="KW-0206">Cytoskeleton</keyword>
<dbReference type="SUPFAM" id="SSF50978">
    <property type="entry name" value="WD40 repeat-like"/>
    <property type="match status" value="1"/>
</dbReference>
<evidence type="ECO:0000256" key="5">
    <source>
        <dbReference type="ARBA" id="ARBA00022737"/>
    </source>
</evidence>
<dbReference type="PANTHER" id="PTHR12442:SF22">
    <property type="entry name" value="CYTOPLASMIC DYNEIN 1 INTERMEDIATE CHAIN-RELATED"/>
    <property type="match status" value="1"/>
</dbReference>